<dbReference type="SMART" id="SM01382">
    <property type="entry name" value="Ribosomal_L2_C"/>
    <property type="match status" value="1"/>
</dbReference>
<dbReference type="SUPFAM" id="SSF50249">
    <property type="entry name" value="Nucleic acid-binding proteins"/>
    <property type="match status" value="1"/>
</dbReference>
<dbReference type="EMBL" id="PFAY01000010">
    <property type="protein sequence ID" value="PIT93181.1"/>
    <property type="molecule type" value="Genomic_DNA"/>
</dbReference>
<evidence type="ECO:0000259" key="7">
    <source>
        <dbReference type="SMART" id="SM01382"/>
    </source>
</evidence>
<dbReference type="NCBIfam" id="TIGR01171">
    <property type="entry name" value="rplB_bact"/>
    <property type="match status" value="1"/>
</dbReference>
<organism evidence="9 10">
    <name type="scientific">Candidatus Harrisonbacteria bacterium CG10_big_fil_rev_8_21_14_0_10_38_8</name>
    <dbReference type="NCBI Taxonomy" id="1974582"/>
    <lineage>
        <taxon>Bacteria</taxon>
        <taxon>Candidatus Harrisoniibacteriota</taxon>
    </lineage>
</organism>
<dbReference type="InterPro" id="IPR005880">
    <property type="entry name" value="Ribosomal_uL2_bac/org-type"/>
</dbReference>
<dbReference type="Gene3D" id="2.30.30.30">
    <property type="match status" value="1"/>
</dbReference>
<dbReference type="PANTHER" id="PTHR13691:SF5">
    <property type="entry name" value="LARGE RIBOSOMAL SUBUNIT PROTEIN UL2M"/>
    <property type="match status" value="1"/>
</dbReference>
<dbReference type="Pfam" id="PF00181">
    <property type="entry name" value="Ribosomal_L2_N"/>
    <property type="match status" value="1"/>
</dbReference>
<dbReference type="Gene3D" id="2.40.50.140">
    <property type="entry name" value="Nucleic acid-binding proteins"/>
    <property type="match status" value="1"/>
</dbReference>
<evidence type="ECO:0000313" key="10">
    <source>
        <dbReference type="Proteomes" id="UP000229112"/>
    </source>
</evidence>
<dbReference type="Pfam" id="PF03947">
    <property type="entry name" value="Ribosomal_L2_C"/>
    <property type="match status" value="1"/>
</dbReference>
<dbReference type="InterPro" id="IPR008991">
    <property type="entry name" value="Translation_prot_SH3-like_sf"/>
</dbReference>
<dbReference type="PIRSF" id="PIRSF002158">
    <property type="entry name" value="Ribosomal_L2"/>
    <property type="match status" value="1"/>
</dbReference>
<feature type="domain" description="Large ribosomal subunit protein uL2 C-terminal" evidence="7">
    <location>
        <begin position="123"/>
        <end position="252"/>
    </location>
</feature>
<feature type="region of interest" description="Disordered" evidence="6">
    <location>
        <begin position="216"/>
        <end position="277"/>
    </location>
</feature>
<dbReference type="GO" id="GO:0015934">
    <property type="term" value="C:large ribosomal subunit"/>
    <property type="evidence" value="ECO:0007669"/>
    <property type="project" value="InterPro"/>
</dbReference>
<evidence type="ECO:0000256" key="3">
    <source>
        <dbReference type="ARBA" id="ARBA00023274"/>
    </source>
</evidence>
<keyword evidence="3 5" id="KW-0687">Ribonucleoprotein</keyword>
<gene>
    <name evidence="5 9" type="primary">rplB</name>
    <name evidence="9" type="ORF">COU06_01360</name>
</gene>
<evidence type="ECO:0000256" key="4">
    <source>
        <dbReference type="ARBA" id="ARBA00035242"/>
    </source>
</evidence>
<dbReference type="InterPro" id="IPR022669">
    <property type="entry name" value="Ribosomal_uL2_C"/>
</dbReference>
<evidence type="ECO:0000259" key="8">
    <source>
        <dbReference type="SMART" id="SM01383"/>
    </source>
</evidence>
<keyword evidence="5" id="KW-0699">rRNA-binding</keyword>
<dbReference type="InterPro" id="IPR022671">
    <property type="entry name" value="Ribosomal_uL2_CS"/>
</dbReference>
<protein>
    <recommendedName>
        <fullName evidence="4 5">Large ribosomal subunit protein uL2</fullName>
    </recommendedName>
</protein>
<dbReference type="FunFam" id="2.40.50.140:FF:000003">
    <property type="entry name" value="50S ribosomal protein L2"/>
    <property type="match status" value="1"/>
</dbReference>
<feature type="domain" description="Large ribosomal subunit protein uL2 RNA-binding" evidence="8">
    <location>
        <begin position="41"/>
        <end position="117"/>
    </location>
</feature>
<dbReference type="FunFam" id="4.10.950.10:FF:000001">
    <property type="entry name" value="50S ribosomal protein L2"/>
    <property type="match status" value="1"/>
</dbReference>
<comment type="function">
    <text evidence="5">One of the primary rRNA binding proteins. Required for association of the 30S and 50S subunits to form the 70S ribosome, for tRNA binding and peptide bond formation. It has been suggested to have peptidyltransferase activity; this is somewhat controversial. Makes several contacts with the 16S rRNA in the 70S ribosome.</text>
</comment>
<evidence type="ECO:0000256" key="2">
    <source>
        <dbReference type="ARBA" id="ARBA00022980"/>
    </source>
</evidence>
<evidence type="ECO:0000256" key="1">
    <source>
        <dbReference type="ARBA" id="ARBA00005636"/>
    </source>
</evidence>
<keyword evidence="2 5" id="KW-0689">Ribosomal protein</keyword>
<dbReference type="InterPro" id="IPR002171">
    <property type="entry name" value="Ribosomal_uL2"/>
</dbReference>
<accession>A0A2M6WK67</accession>
<dbReference type="HAMAP" id="MF_01320_B">
    <property type="entry name" value="Ribosomal_uL2_B"/>
    <property type="match status" value="1"/>
</dbReference>
<dbReference type="SMART" id="SM01383">
    <property type="entry name" value="Ribosomal_L2"/>
    <property type="match status" value="1"/>
</dbReference>
<feature type="compositionally biased region" description="Basic residues" evidence="6">
    <location>
        <begin position="256"/>
        <end position="277"/>
    </location>
</feature>
<evidence type="ECO:0000256" key="5">
    <source>
        <dbReference type="HAMAP-Rule" id="MF_01320"/>
    </source>
</evidence>
<dbReference type="SUPFAM" id="SSF50104">
    <property type="entry name" value="Translation proteins SH3-like domain"/>
    <property type="match status" value="1"/>
</dbReference>
<dbReference type="InterPro" id="IPR012340">
    <property type="entry name" value="NA-bd_OB-fold"/>
</dbReference>
<proteinExistence type="inferred from homology"/>
<dbReference type="GO" id="GO:0016740">
    <property type="term" value="F:transferase activity"/>
    <property type="evidence" value="ECO:0007669"/>
    <property type="project" value="InterPro"/>
</dbReference>
<reference evidence="10" key="1">
    <citation type="submission" date="2017-09" db="EMBL/GenBank/DDBJ databases">
        <title>Depth-based differentiation of microbial function through sediment-hosted aquifers and enrichment of novel symbionts in the deep terrestrial subsurface.</title>
        <authorList>
            <person name="Probst A.J."/>
            <person name="Ladd B."/>
            <person name="Jarett J.K."/>
            <person name="Geller-Mcgrath D.E."/>
            <person name="Sieber C.M.K."/>
            <person name="Emerson J.B."/>
            <person name="Anantharaman K."/>
            <person name="Thomas B.C."/>
            <person name="Malmstrom R."/>
            <person name="Stieglmeier M."/>
            <person name="Klingl A."/>
            <person name="Woyke T."/>
            <person name="Ryan C.M."/>
            <person name="Banfield J.F."/>
        </authorList>
    </citation>
    <scope>NUCLEOTIDE SEQUENCE [LARGE SCALE GENOMIC DNA]</scope>
</reference>
<dbReference type="GO" id="GO:0006412">
    <property type="term" value="P:translation"/>
    <property type="evidence" value="ECO:0007669"/>
    <property type="project" value="UniProtKB-UniRule"/>
</dbReference>
<dbReference type="FunFam" id="2.30.30.30:FF:000001">
    <property type="entry name" value="50S ribosomal protein L2"/>
    <property type="match status" value="1"/>
</dbReference>
<comment type="caution">
    <text evidence="9">The sequence shown here is derived from an EMBL/GenBank/DDBJ whole genome shotgun (WGS) entry which is preliminary data.</text>
</comment>
<dbReference type="Proteomes" id="UP000229112">
    <property type="component" value="Unassembled WGS sequence"/>
</dbReference>
<sequence>MKTYKPTTSSIRQKTVVNYREFLTTDKPKKSLVKKLKRNKGRNNRGVITMRHKGGGHKRRYRDIDFKMEKRGIPAKVKTVEYDPNRSTFISLVCYNDGEQRYILAPKDLKVGDTFIADEKAPVKVGNRMPLGNMPIGTFVHNVELRPNGGGKLARSAGTYLEVLGTSAGLTDLKMPSKEIRRISEKCFGSIGQLSNTEHNLVNYGKAGTSRWKGIRPTVRGSAMNPVDHKYGGGEGKQPRGTKRPKDIWGNITGGKKTRDKKKYSGKFIVKRRSKRK</sequence>
<dbReference type="InterPro" id="IPR014722">
    <property type="entry name" value="Rib_uL2_dom2"/>
</dbReference>
<dbReference type="InterPro" id="IPR014726">
    <property type="entry name" value="Ribosomal_uL2_dom3"/>
</dbReference>
<keyword evidence="5" id="KW-0694">RNA-binding</keyword>
<comment type="similarity">
    <text evidence="1 5">Belongs to the universal ribosomal protein uL2 family.</text>
</comment>
<dbReference type="PANTHER" id="PTHR13691">
    <property type="entry name" value="RIBOSOMAL PROTEIN L2"/>
    <property type="match status" value="1"/>
</dbReference>
<evidence type="ECO:0000256" key="6">
    <source>
        <dbReference type="SAM" id="MobiDB-lite"/>
    </source>
</evidence>
<dbReference type="GO" id="GO:0003735">
    <property type="term" value="F:structural constituent of ribosome"/>
    <property type="evidence" value="ECO:0007669"/>
    <property type="project" value="InterPro"/>
</dbReference>
<dbReference type="Gene3D" id="4.10.950.10">
    <property type="entry name" value="Ribosomal protein L2, domain 3"/>
    <property type="match status" value="1"/>
</dbReference>
<dbReference type="AlphaFoldDB" id="A0A2M6WK67"/>
<evidence type="ECO:0000313" key="9">
    <source>
        <dbReference type="EMBL" id="PIT93181.1"/>
    </source>
</evidence>
<dbReference type="InterPro" id="IPR022666">
    <property type="entry name" value="Ribosomal_uL2_RNA-bd_dom"/>
</dbReference>
<name>A0A2M6WK67_9BACT</name>
<comment type="subunit">
    <text evidence="5">Part of the 50S ribosomal subunit. Forms a bridge to the 30S subunit in the 70S ribosome.</text>
</comment>
<dbReference type="GO" id="GO:0019843">
    <property type="term" value="F:rRNA binding"/>
    <property type="evidence" value="ECO:0007669"/>
    <property type="project" value="UniProtKB-UniRule"/>
</dbReference>
<dbReference type="PROSITE" id="PS00467">
    <property type="entry name" value="RIBOSOMAL_L2"/>
    <property type="match status" value="1"/>
</dbReference>